<dbReference type="Proteomes" id="UP001177670">
    <property type="component" value="Unassembled WGS sequence"/>
</dbReference>
<comment type="caution">
    <text evidence="1">The sequence shown here is derived from an EMBL/GenBank/DDBJ whole genome shotgun (WGS) entry which is preliminary data.</text>
</comment>
<evidence type="ECO:0000313" key="2">
    <source>
        <dbReference type="Proteomes" id="UP001177670"/>
    </source>
</evidence>
<protein>
    <submittedName>
        <fullName evidence="1">Uncharacterized protein</fullName>
    </submittedName>
</protein>
<evidence type="ECO:0000313" key="1">
    <source>
        <dbReference type="EMBL" id="KAK1132258.1"/>
    </source>
</evidence>
<name>A0AA40G7Q4_9HYME</name>
<proteinExistence type="predicted"/>
<dbReference type="AlphaFoldDB" id="A0AA40G7Q4"/>
<dbReference type="EMBL" id="JAHYIQ010000005">
    <property type="protein sequence ID" value="KAK1132258.1"/>
    <property type="molecule type" value="Genomic_DNA"/>
</dbReference>
<keyword evidence="2" id="KW-1185">Reference proteome</keyword>
<accession>A0AA40G7Q4</accession>
<sequence>MKLALRGCSKEPWLDIERLPQINAPWAPSSSRAWHTATELPASFFVTTNVTHLMDAGIRASTPVDPVSPPLNVRFQRFKFMNHRSKFVA</sequence>
<reference evidence="1" key="1">
    <citation type="submission" date="2021-10" db="EMBL/GenBank/DDBJ databases">
        <title>Melipona bicolor Genome sequencing and assembly.</title>
        <authorList>
            <person name="Araujo N.S."/>
            <person name="Arias M.C."/>
        </authorList>
    </citation>
    <scope>NUCLEOTIDE SEQUENCE</scope>
    <source>
        <strain evidence="1">USP_2M_L1-L4_2017</strain>
        <tissue evidence="1">Whole body</tissue>
    </source>
</reference>
<organism evidence="1 2">
    <name type="scientific">Melipona bicolor</name>
    <dbReference type="NCBI Taxonomy" id="60889"/>
    <lineage>
        <taxon>Eukaryota</taxon>
        <taxon>Metazoa</taxon>
        <taxon>Ecdysozoa</taxon>
        <taxon>Arthropoda</taxon>
        <taxon>Hexapoda</taxon>
        <taxon>Insecta</taxon>
        <taxon>Pterygota</taxon>
        <taxon>Neoptera</taxon>
        <taxon>Endopterygota</taxon>
        <taxon>Hymenoptera</taxon>
        <taxon>Apocrita</taxon>
        <taxon>Aculeata</taxon>
        <taxon>Apoidea</taxon>
        <taxon>Anthophila</taxon>
        <taxon>Apidae</taxon>
        <taxon>Melipona</taxon>
    </lineage>
</organism>
<gene>
    <name evidence="1" type="ORF">K0M31_016380</name>
</gene>